<evidence type="ECO:0000256" key="1">
    <source>
        <dbReference type="ARBA" id="ARBA00004442"/>
    </source>
</evidence>
<evidence type="ECO:0000313" key="7">
    <source>
        <dbReference type="EMBL" id="RAR75584.1"/>
    </source>
</evidence>
<evidence type="ECO:0000256" key="5">
    <source>
        <dbReference type="PROSITE-ProRule" id="PRU00473"/>
    </source>
</evidence>
<accession>A0A328YQE5</accession>
<keyword evidence="3" id="KW-0998">Cell outer membrane</keyword>
<organism evidence="7 8">
    <name type="scientific">Flavobacterium aciduliphilum</name>
    <dbReference type="NCBI Taxonomy" id="1101402"/>
    <lineage>
        <taxon>Bacteria</taxon>
        <taxon>Pseudomonadati</taxon>
        <taxon>Bacteroidota</taxon>
        <taxon>Flavobacteriia</taxon>
        <taxon>Flavobacteriales</taxon>
        <taxon>Flavobacteriaceae</taxon>
        <taxon>Flavobacterium</taxon>
    </lineage>
</organism>
<feature type="domain" description="OmpA-like" evidence="6">
    <location>
        <begin position="510"/>
        <end position="635"/>
    </location>
</feature>
<reference evidence="7 8" key="1">
    <citation type="submission" date="2018-06" db="EMBL/GenBank/DDBJ databases">
        <title>Genomic Encyclopedia of Archaeal and Bacterial Type Strains, Phase II (KMG-II): from individual species to whole genera.</title>
        <authorList>
            <person name="Goeker M."/>
        </authorList>
    </citation>
    <scope>NUCLEOTIDE SEQUENCE [LARGE SCALE GENOMIC DNA]</scope>
    <source>
        <strain evidence="7 8">DSM 25663</strain>
    </source>
</reference>
<feature type="repeat" description="TPR" evidence="4">
    <location>
        <begin position="44"/>
        <end position="77"/>
    </location>
</feature>
<dbReference type="PANTHER" id="PTHR30329:SF21">
    <property type="entry name" value="LIPOPROTEIN YIAD-RELATED"/>
    <property type="match status" value="1"/>
</dbReference>
<dbReference type="CDD" id="cd07185">
    <property type="entry name" value="OmpA_C-like"/>
    <property type="match status" value="1"/>
</dbReference>
<dbReference type="PROSITE" id="PS51123">
    <property type="entry name" value="OMPA_2"/>
    <property type="match status" value="1"/>
</dbReference>
<sequence>MVQSCVIFSQKRIEQKAEKAYEKLAYVNAIKTYERLVSKGYVSVEILEKLADSYYFKADYEKAAQYYSRLIDLNQEVYPEYYYRYALTLKTLGNYKKADEMMVFFADKRKQETRALLIQQGKEYLKTIEKNSGFYSIENTEINTKYADFGGAFLENKLVFASARDTGSIGKRVHSWTGEHFTELYESEWDEEGKLHTPTKCAGSINSKFNESSLVATRDGKTIYFTRNNYNDGKKGKDSLHSTLLKIYKSTWQENHWGKCTELPFNSNQYSVAHPALSVDEKTLYFASNMPGSYGQSDLYKVSINDDGSYGTPINLGPTINTEGRETFPYISTDGFFYFASDGHPGLGGLDVFQTKIASDGTIQKIINLGTPINSPFDDFAFVMAPNKHFGFVSSNRSGGKGNDDIYRIKPINKICTQSIRGLVLTKGTEVPSTSIMVGLYDNEHRLIKTITADSKGNFVFDEVACHADYAIRVEGKDFETKEEAIRVEDEGIEKQIQINETIQVLKVGDDLSKVFNIKNIYFDLDRFEIRPDAAVELAKILDVLEAYPHMSLAIRSHTDCRNRATYNLILSENRAKATLEWLVSKGINASRLTAKGFGETQLINACACEPINDSNCTEAQHQANRRSEFLITKL</sequence>
<dbReference type="InterPro" id="IPR036737">
    <property type="entry name" value="OmpA-like_sf"/>
</dbReference>
<dbReference type="SUPFAM" id="SSF103088">
    <property type="entry name" value="OmpA-like"/>
    <property type="match status" value="1"/>
</dbReference>
<dbReference type="InterPro" id="IPR019734">
    <property type="entry name" value="TPR_rpt"/>
</dbReference>
<dbReference type="InterPro" id="IPR011990">
    <property type="entry name" value="TPR-like_helical_dom_sf"/>
</dbReference>
<dbReference type="EMBL" id="QLSZ01000001">
    <property type="protein sequence ID" value="RAR75584.1"/>
    <property type="molecule type" value="Genomic_DNA"/>
</dbReference>
<dbReference type="InterPro" id="IPR006664">
    <property type="entry name" value="OMP_bac"/>
</dbReference>
<dbReference type="PROSITE" id="PS50005">
    <property type="entry name" value="TPR"/>
    <property type="match status" value="1"/>
</dbReference>
<dbReference type="Pfam" id="PF07676">
    <property type="entry name" value="PD40"/>
    <property type="match status" value="1"/>
</dbReference>
<evidence type="ECO:0000256" key="3">
    <source>
        <dbReference type="ARBA" id="ARBA00023237"/>
    </source>
</evidence>
<evidence type="ECO:0000256" key="4">
    <source>
        <dbReference type="PROSITE-ProRule" id="PRU00339"/>
    </source>
</evidence>
<dbReference type="Proteomes" id="UP000248840">
    <property type="component" value="Unassembled WGS sequence"/>
</dbReference>
<evidence type="ECO:0000313" key="8">
    <source>
        <dbReference type="Proteomes" id="UP000248840"/>
    </source>
</evidence>
<dbReference type="InterPro" id="IPR006665">
    <property type="entry name" value="OmpA-like"/>
</dbReference>
<name>A0A328YQE5_9FLAO</name>
<evidence type="ECO:0000256" key="2">
    <source>
        <dbReference type="ARBA" id="ARBA00023136"/>
    </source>
</evidence>
<keyword evidence="2 5" id="KW-0472">Membrane</keyword>
<dbReference type="Pfam" id="PF00691">
    <property type="entry name" value="OmpA"/>
    <property type="match status" value="1"/>
</dbReference>
<protein>
    <submittedName>
        <fullName evidence="7">WD40 repeat protein</fullName>
    </submittedName>
</protein>
<comment type="subcellular location">
    <subcellularLocation>
        <location evidence="1">Cell outer membrane</location>
    </subcellularLocation>
</comment>
<evidence type="ECO:0000259" key="6">
    <source>
        <dbReference type="PROSITE" id="PS51123"/>
    </source>
</evidence>
<dbReference type="Gene3D" id="3.30.1330.60">
    <property type="entry name" value="OmpA-like domain"/>
    <property type="match status" value="1"/>
</dbReference>
<dbReference type="PRINTS" id="PR01021">
    <property type="entry name" value="OMPADOMAIN"/>
</dbReference>
<gene>
    <name evidence="7" type="ORF">CLV55_101284</name>
</gene>
<dbReference type="Gene3D" id="1.25.40.10">
    <property type="entry name" value="Tetratricopeptide repeat domain"/>
    <property type="match status" value="1"/>
</dbReference>
<comment type="caution">
    <text evidence="7">The sequence shown here is derived from an EMBL/GenBank/DDBJ whole genome shotgun (WGS) entry which is preliminary data.</text>
</comment>
<dbReference type="InterPro" id="IPR050330">
    <property type="entry name" value="Bact_OuterMem_StrucFunc"/>
</dbReference>
<keyword evidence="8" id="KW-1185">Reference proteome</keyword>
<proteinExistence type="predicted"/>
<dbReference type="AlphaFoldDB" id="A0A328YQE5"/>
<dbReference type="SUPFAM" id="SSF48452">
    <property type="entry name" value="TPR-like"/>
    <property type="match status" value="1"/>
</dbReference>
<dbReference type="GO" id="GO:0009279">
    <property type="term" value="C:cell outer membrane"/>
    <property type="evidence" value="ECO:0007669"/>
    <property type="project" value="UniProtKB-SubCell"/>
</dbReference>
<dbReference type="InterPro" id="IPR011659">
    <property type="entry name" value="WD40"/>
</dbReference>
<dbReference type="PANTHER" id="PTHR30329">
    <property type="entry name" value="STATOR ELEMENT OF FLAGELLAR MOTOR COMPLEX"/>
    <property type="match status" value="1"/>
</dbReference>
<dbReference type="SUPFAM" id="SSF82171">
    <property type="entry name" value="DPP6 N-terminal domain-like"/>
    <property type="match status" value="1"/>
</dbReference>
<keyword evidence="4" id="KW-0802">TPR repeat</keyword>